<reference evidence="4" key="1">
    <citation type="journal article" date="2015" name="Nature">
        <title>Complex archaea that bridge the gap between prokaryotes and eukaryotes.</title>
        <authorList>
            <person name="Spang A."/>
            <person name="Saw J.H."/>
            <person name="Jorgensen S.L."/>
            <person name="Zaremba-Niedzwiedzka K."/>
            <person name="Martijn J."/>
            <person name="Lind A.E."/>
            <person name="van Eijk R."/>
            <person name="Schleper C."/>
            <person name="Guy L."/>
            <person name="Ettema T.J."/>
        </authorList>
    </citation>
    <scope>NUCLEOTIDE SEQUENCE</scope>
</reference>
<sequence>MAISVSEIRKLREQTSAGMMDCKEALTECDGNIEKAIVFLRKKGLADIKKRATKTASEGTIGYYIHAGGKIGVMVEV</sequence>
<dbReference type="EMBL" id="LAZR01052762">
    <property type="protein sequence ID" value="KKK82242.1"/>
    <property type="molecule type" value="Genomic_DNA"/>
</dbReference>
<dbReference type="PANTHER" id="PTHR11741:SF0">
    <property type="entry name" value="ELONGATION FACTOR TS, MITOCHONDRIAL"/>
    <property type="match status" value="1"/>
</dbReference>
<name>A0A0F8YLH0_9ZZZZ</name>
<dbReference type="PANTHER" id="PTHR11741">
    <property type="entry name" value="ELONGATION FACTOR TS"/>
    <property type="match status" value="1"/>
</dbReference>
<evidence type="ECO:0008006" key="5">
    <source>
        <dbReference type="Google" id="ProtNLM"/>
    </source>
</evidence>
<keyword evidence="3" id="KW-0648">Protein biosynthesis</keyword>
<dbReference type="CDD" id="cd14275">
    <property type="entry name" value="UBA_EF-Ts"/>
    <property type="match status" value="1"/>
</dbReference>
<dbReference type="InterPro" id="IPR018101">
    <property type="entry name" value="Transl_elong_Ts_CS"/>
</dbReference>
<feature type="non-terminal residue" evidence="4">
    <location>
        <position position="77"/>
    </location>
</feature>
<dbReference type="InterPro" id="IPR036402">
    <property type="entry name" value="EF-Ts_dimer_sf"/>
</dbReference>
<evidence type="ECO:0000256" key="1">
    <source>
        <dbReference type="ARBA" id="ARBA00005532"/>
    </source>
</evidence>
<keyword evidence="2" id="KW-0251">Elongation factor</keyword>
<gene>
    <name evidence="4" type="ORF">LCGC14_2805340</name>
</gene>
<dbReference type="HAMAP" id="MF_00050">
    <property type="entry name" value="EF_Ts"/>
    <property type="match status" value="1"/>
</dbReference>
<proteinExistence type="inferred from homology"/>
<comment type="similarity">
    <text evidence="1">Belongs to the EF-Ts family.</text>
</comment>
<protein>
    <recommendedName>
        <fullName evidence="5">Translation elongation factor EFTs/EF1B dimerisation domain-containing protein</fullName>
    </recommendedName>
</protein>
<dbReference type="SUPFAM" id="SSF54713">
    <property type="entry name" value="Elongation factor Ts (EF-Ts), dimerisation domain"/>
    <property type="match status" value="1"/>
</dbReference>
<evidence type="ECO:0000256" key="3">
    <source>
        <dbReference type="ARBA" id="ARBA00022917"/>
    </source>
</evidence>
<accession>A0A0F8YLH0</accession>
<dbReference type="InterPro" id="IPR001816">
    <property type="entry name" value="Transl_elong_EFTs/EF1B"/>
</dbReference>
<dbReference type="PROSITE" id="PS01126">
    <property type="entry name" value="EF_TS_1"/>
    <property type="match status" value="1"/>
</dbReference>
<comment type="caution">
    <text evidence="4">The sequence shown here is derived from an EMBL/GenBank/DDBJ whole genome shotgun (WGS) entry which is preliminary data.</text>
</comment>
<dbReference type="Gene3D" id="1.10.8.10">
    <property type="entry name" value="DNA helicase RuvA subunit, C-terminal domain"/>
    <property type="match status" value="1"/>
</dbReference>
<dbReference type="InterPro" id="IPR009060">
    <property type="entry name" value="UBA-like_sf"/>
</dbReference>
<dbReference type="SUPFAM" id="SSF46934">
    <property type="entry name" value="UBA-like"/>
    <property type="match status" value="1"/>
</dbReference>
<organism evidence="4">
    <name type="scientific">marine sediment metagenome</name>
    <dbReference type="NCBI Taxonomy" id="412755"/>
    <lineage>
        <taxon>unclassified sequences</taxon>
        <taxon>metagenomes</taxon>
        <taxon>ecological metagenomes</taxon>
    </lineage>
</organism>
<dbReference type="FunFam" id="1.10.8.10:FF:000001">
    <property type="entry name" value="Elongation factor Ts"/>
    <property type="match status" value="1"/>
</dbReference>
<dbReference type="GO" id="GO:0003746">
    <property type="term" value="F:translation elongation factor activity"/>
    <property type="evidence" value="ECO:0007669"/>
    <property type="project" value="UniProtKB-KW"/>
</dbReference>
<evidence type="ECO:0000256" key="2">
    <source>
        <dbReference type="ARBA" id="ARBA00022768"/>
    </source>
</evidence>
<evidence type="ECO:0000313" key="4">
    <source>
        <dbReference type="EMBL" id="KKK82242.1"/>
    </source>
</evidence>
<dbReference type="AlphaFoldDB" id="A0A0F8YLH0"/>